<evidence type="ECO:0000313" key="3">
    <source>
        <dbReference type="EMBL" id="QEF97984.1"/>
    </source>
</evidence>
<protein>
    <recommendedName>
        <fullName evidence="2">PDZ domain-containing protein</fullName>
    </recommendedName>
</protein>
<feature type="signal peptide" evidence="1">
    <location>
        <begin position="1"/>
        <end position="20"/>
    </location>
</feature>
<dbReference type="Proteomes" id="UP000321353">
    <property type="component" value="Chromosome"/>
</dbReference>
<dbReference type="PANTHER" id="PTHR36453">
    <property type="entry name" value="SECRETED PROTEIN-RELATED"/>
    <property type="match status" value="1"/>
</dbReference>
<organism evidence="3 4">
    <name type="scientific">Stieleria maiorica</name>
    <dbReference type="NCBI Taxonomy" id="2795974"/>
    <lineage>
        <taxon>Bacteria</taxon>
        <taxon>Pseudomonadati</taxon>
        <taxon>Planctomycetota</taxon>
        <taxon>Planctomycetia</taxon>
        <taxon>Pirellulales</taxon>
        <taxon>Pirellulaceae</taxon>
        <taxon>Stieleria</taxon>
    </lineage>
</organism>
<dbReference type="InterPro" id="IPR012334">
    <property type="entry name" value="Pectin_lyas_fold"/>
</dbReference>
<feature type="chain" id="PRO_5022886914" description="PDZ domain-containing protein" evidence="1">
    <location>
        <begin position="21"/>
        <end position="971"/>
    </location>
</feature>
<dbReference type="EMBL" id="CP036264">
    <property type="protein sequence ID" value="QEF97984.1"/>
    <property type="molecule type" value="Genomic_DNA"/>
</dbReference>
<dbReference type="Gene3D" id="2.30.42.10">
    <property type="match status" value="1"/>
</dbReference>
<dbReference type="SUPFAM" id="SSF50156">
    <property type="entry name" value="PDZ domain-like"/>
    <property type="match status" value="1"/>
</dbReference>
<reference evidence="3 4" key="1">
    <citation type="submission" date="2019-02" db="EMBL/GenBank/DDBJ databases">
        <title>Planctomycetal bacteria perform biofilm scaping via a novel small molecule.</title>
        <authorList>
            <person name="Jeske O."/>
            <person name="Boedeker C."/>
            <person name="Wiegand S."/>
            <person name="Breitling P."/>
            <person name="Kallscheuer N."/>
            <person name="Jogler M."/>
            <person name="Rohde M."/>
            <person name="Petersen J."/>
            <person name="Medema M.H."/>
            <person name="Surup F."/>
            <person name="Jogler C."/>
        </authorList>
    </citation>
    <scope>NUCLEOTIDE SEQUENCE [LARGE SCALE GENOMIC DNA]</scope>
    <source>
        <strain evidence="3 4">Mal15</strain>
    </source>
</reference>
<evidence type="ECO:0000313" key="4">
    <source>
        <dbReference type="Proteomes" id="UP000321353"/>
    </source>
</evidence>
<dbReference type="InterPro" id="IPR011050">
    <property type="entry name" value="Pectin_lyase_fold/virulence"/>
</dbReference>
<gene>
    <name evidence="3" type="ORF">Mal15_20300</name>
</gene>
<sequence length="971" mass="106870" precursor="true">MLRIFLLLICFGLGVPCSQALEIFVSPTGDDAGDGSAAAPLASLARAQHLARRSAGKAAVTVSVADGVYYLSETFTFTAADSGTERWPVTYRAENEGGAVLSGGTKLDLQWRPYRDGIFAASTKPGLAIDQLFLSGRKQRMARYPNFDADKKTEAYQGFAADAFSRQRASGWADPTDGFIHAMHRSRWGGYHYRITGKNADGDVTYEGGWQNNRQMGMHKDYRMVENIFEELDAPGEWFHDSKSNTLYLMPPAGIDLDQAVVEVVRLRHLVQFDGTADDPVRFVTLQGFVFRHAARTFMETKEPLLRSDWTIYRGGAVVLAGTEDVRILDAEFDQVGGNAIFLSNYNRRALVKGCHIHDTGASGVCFVGDPNAVRDPLFEYRQKNDLTKVDRTPGPKTDNYPADCIVEDCLIHGIGRVERQPAGVQITMAQGITVRDCSIYDCARAGINIGDGAWGGHLIQRCDVFDTVQETHDHGSFNSWGRDRYWSSDRNASQVVIDAEPQFPFLDAVETTVIRDSRWRCDHGWDIDLDDGSSNYDIYNNLMLSGGLKLREGFRRRAWNNITVNNGLHPHVWYNHSGDEVFGNIFMAAPQGARMPTETAKGKRVDGNLYYAHVPAIKDRYASFGWDRNSIVADPKFIDPAAGDFRVQSDSPALKIGFENFAMGQFGVKKPAFKRIARTPEIPALEVKQEMAKPRSDSGRIGKPTTTYWLGAAVSDLKGSEFSAYGVSQEEGGVVVSKVTPISDAAKAGLRDGDLVQGINGTAVTRVAQLLAAYQQLRENALVLKVIRNQQTISLSDPHAPGILFESAPNPDGFQTVILQSPTTGKVDAQPTPRNESLATLTDGKIEMGYGPVFANGVTAGAYRMDLGELKDVSSITSWSANYGGVRGAQRWTVYGSDSQSDPGWNVGDRSKFTPLTSIDTRAASHEDFNAVSIRAKPGRNLGRFRWILWSVRPVTGRGENTAFQELVVR</sequence>
<dbReference type="Pfam" id="PF13180">
    <property type="entry name" value="PDZ_2"/>
    <property type="match status" value="1"/>
</dbReference>
<dbReference type="Gene3D" id="2.160.20.10">
    <property type="entry name" value="Single-stranded right-handed beta-helix, Pectin lyase-like"/>
    <property type="match status" value="2"/>
</dbReference>
<dbReference type="AlphaFoldDB" id="A0A5B9MEI7"/>
<evidence type="ECO:0000256" key="1">
    <source>
        <dbReference type="SAM" id="SignalP"/>
    </source>
</evidence>
<dbReference type="InterPro" id="IPR039448">
    <property type="entry name" value="Beta_helix"/>
</dbReference>
<keyword evidence="1" id="KW-0732">Signal</keyword>
<dbReference type="InterPro" id="IPR006626">
    <property type="entry name" value="PbH1"/>
</dbReference>
<dbReference type="SMART" id="SM00228">
    <property type="entry name" value="PDZ"/>
    <property type="match status" value="1"/>
</dbReference>
<name>A0A5B9MEI7_9BACT</name>
<dbReference type="SUPFAM" id="SSF51126">
    <property type="entry name" value="Pectin lyase-like"/>
    <property type="match status" value="1"/>
</dbReference>
<dbReference type="InterPro" id="IPR001478">
    <property type="entry name" value="PDZ"/>
</dbReference>
<accession>A0A5B9MEI7</accession>
<proteinExistence type="predicted"/>
<dbReference type="PANTHER" id="PTHR36453:SF1">
    <property type="entry name" value="RIGHT HANDED BETA HELIX DOMAIN-CONTAINING PROTEIN"/>
    <property type="match status" value="1"/>
</dbReference>
<dbReference type="PROSITE" id="PS50106">
    <property type="entry name" value="PDZ"/>
    <property type="match status" value="1"/>
</dbReference>
<dbReference type="Pfam" id="PF13229">
    <property type="entry name" value="Beta_helix"/>
    <property type="match status" value="1"/>
</dbReference>
<feature type="domain" description="PDZ" evidence="2">
    <location>
        <begin position="714"/>
        <end position="780"/>
    </location>
</feature>
<dbReference type="InterPro" id="IPR036034">
    <property type="entry name" value="PDZ_sf"/>
</dbReference>
<evidence type="ECO:0000259" key="2">
    <source>
        <dbReference type="PROSITE" id="PS50106"/>
    </source>
</evidence>
<dbReference type="SMART" id="SM00710">
    <property type="entry name" value="PbH1"/>
    <property type="match status" value="4"/>
</dbReference>
<dbReference type="RefSeq" id="WP_147867570.1">
    <property type="nucleotide sequence ID" value="NZ_CP036264.1"/>
</dbReference>
<dbReference type="KEGG" id="smam:Mal15_20300"/>
<keyword evidence="4" id="KW-1185">Reference proteome</keyword>